<dbReference type="EMBL" id="CP113524">
    <property type="protein sequence ID" value="WAJ24140.1"/>
    <property type="molecule type" value="Genomic_DNA"/>
</dbReference>
<organism evidence="1 2">
    <name type="scientific">Lacrimispora xylanolytica</name>
    <dbReference type="NCBI Taxonomy" id="29375"/>
    <lineage>
        <taxon>Bacteria</taxon>
        <taxon>Bacillati</taxon>
        <taxon>Bacillota</taxon>
        <taxon>Clostridia</taxon>
        <taxon>Lachnospirales</taxon>
        <taxon>Lachnospiraceae</taxon>
        <taxon>Lacrimispora</taxon>
    </lineage>
</organism>
<sequence>MSGYTELIIPPDKFNNRNVAQAVITMEASCEVLLTGTVLNPQCQAIEGAVVRITAISILKQKTLLGYVLTNQFGEFAVAVLKNPQIDYQLDMFEPVQSI</sequence>
<keyword evidence="2" id="KW-1185">Reference proteome</keyword>
<dbReference type="RefSeq" id="WP_268115357.1">
    <property type="nucleotide sequence ID" value="NZ_CP113524.1"/>
</dbReference>
<accession>A0ABY7ABS8</accession>
<evidence type="ECO:0000313" key="1">
    <source>
        <dbReference type="EMBL" id="WAJ24140.1"/>
    </source>
</evidence>
<proteinExistence type="predicted"/>
<gene>
    <name evidence="1" type="ORF">OW255_01030</name>
</gene>
<dbReference type="Proteomes" id="UP001163115">
    <property type="component" value="Chromosome"/>
</dbReference>
<protein>
    <recommendedName>
        <fullName evidence="3">Carboxypeptidase regulatory-like domain-containing protein</fullName>
    </recommendedName>
</protein>
<reference evidence="1" key="1">
    <citation type="submission" date="2022-11" db="EMBL/GenBank/DDBJ databases">
        <title>Lacrimispora xylanolytica sy1, complete genome.</title>
        <authorList>
            <person name="Choi S."/>
        </authorList>
    </citation>
    <scope>NUCLEOTIDE SEQUENCE</scope>
    <source>
        <strain evidence="1">Sy1</strain>
    </source>
</reference>
<evidence type="ECO:0000313" key="2">
    <source>
        <dbReference type="Proteomes" id="UP001163115"/>
    </source>
</evidence>
<name>A0ABY7ABS8_9FIRM</name>
<evidence type="ECO:0008006" key="3">
    <source>
        <dbReference type="Google" id="ProtNLM"/>
    </source>
</evidence>